<dbReference type="Pfam" id="PF00044">
    <property type="entry name" value="Gp_dh_N"/>
    <property type="match status" value="1"/>
</dbReference>
<reference evidence="5 6" key="1">
    <citation type="submission" date="2019-05" db="EMBL/GenBank/DDBJ databases">
        <authorList>
            <consortium name="Pathogen Informatics"/>
        </authorList>
    </citation>
    <scope>NUCLEOTIDE SEQUENCE [LARGE SCALE GENOMIC DNA]</scope>
    <source>
        <strain evidence="5 6">NCTC13032</strain>
    </source>
</reference>
<evidence type="ECO:0000256" key="2">
    <source>
        <dbReference type="ARBA" id="ARBA00023002"/>
    </source>
</evidence>
<dbReference type="GO" id="GO:0051287">
    <property type="term" value="F:NAD binding"/>
    <property type="evidence" value="ECO:0007669"/>
    <property type="project" value="InterPro"/>
</dbReference>
<dbReference type="EMBL" id="LR590464">
    <property type="protein sequence ID" value="VTP68870.1"/>
    <property type="molecule type" value="Genomic_DNA"/>
</dbReference>
<dbReference type="PANTHER" id="PTHR10836:SF76">
    <property type="entry name" value="GLYCERALDEHYDE-3-PHOSPHATE DEHYDROGENASE-RELATED"/>
    <property type="match status" value="1"/>
</dbReference>
<accession>A0A4U9HWT6</accession>
<organism evidence="5 6">
    <name type="scientific">Leclercia adecarboxylata</name>
    <dbReference type="NCBI Taxonomy" id="83655"/>
    <lineage>
        <taxon>Bacteria</taxon>
        <taxon>Pseudomonadati</taxon>
        <taxon>Pseudomonadota</taxon>
        <taxon>Gammaproteobacteria</taxon>
        <taxon>Enterobacterales</taxon>
        <taxon>Enterobacteriaceae</taxon>
        <taxon>Leclercia</taxon>
    </lineage>
</organism>
<sequence length="128" mass="13674">MDFTEDSLIVDGKSISVYAEKEAKQIPWKAAGVDLVVECTGFYTSQEKSQAHLDAGAKKVLISAPAGEMKTIVFNVNDDTIEASDTIISVASCTTNCLAPLAKVLHDAFGIRAGTMTPSTPTPAPRRW</sequence>
<dbReference type="PRINTS" id="PR00078">
    <property type="entry name" value="G3PDHDRGNASE"/>
</dbReference>
<evidence type="ECO:0000313" key="5">
    <source>
        <dbReference type="EMBL" id="VTP68870.1"/>
    </source>
</evidence>
<comment type="similarity">
    <text evidence="1 3">Belongs to the glyceraldehyde-3-phosphate dehydrogenase family.</text>
</comment>
<dbReference type="InterPro" id="IPR036291">
    <property type="entry name" value="NAD(P)-bd_dom_sf"/>
</dbReference>
<dbReference type="InterPro" id="IPR020831">
    <property type="entry name" value="GlycerAld/Erythrose_P_DH"/>
</dbReference>
<name>A0A4U9HWT6_9ENTR</name>
<evidence type="ECO:0000256" key="3">
    <source>
        <dbReference type="RuleBase" id="RU000397"/>
    </source>
</evidence>
<dbReference type="Gene3D" id="3.30.360.10">
    <property type="entry name" value="Dihydrodipicolinate Reductase, domain 2"/>
    <property type="match status" value="1"/>
</dbReference>
<dbReference type="Gene3D" id="3.40.50.720">
    <property type="entry name" value="NAD(P)-binding Rossmann-like Domain"/>
    <property type="match status" value="1"/>
</dbReference>
<dbReference type="STRING" id="83655.APT61_10210"/>
<dbReference type="InterPro" id="IPR020828">
    <property type="entry name" value="GlycerAld_3-P_DH_NAD(P)-bd"/>
</dbReference>
<dbReference type="PANTHER" id="PTHR10836">
    <property type="entry name" value="GLYCERALDEHYDE 3-PHOSPHATE DEHYDROGENASE"/>
    <property type="match status" value="1"/>
</dbReference>
<dbReference type="PROSITE" id="PS00071">
    <property type="entry name" value="GAPDH"/>
    <property type="match status" value="1"/>
</dbReference>
<dbReference type="SMART" id="SM00846">
    <property type="entry name" value="Gp_dh_N"/>
    <property type="match status" value="1"/>
</dbReference>
<evidence type="ECO:0000256" key="1">
    <source>
        <dbReference type="ARBA" id="ARBA00007406"/>
    </source>
</evidence>
<keyword evidence="2 5" id="KW-0560">Oxidoreductase</keyword>
<dbReference type="GO" id="GO:0005829">
    <property type="term" value="C:cytosol"/>
    <property type="evidence" value="ECO:0007669"/>
    <property type="project" value="TreeGrafter"/>
</dbReference>
<dbReference type="InterPro" id="IPR020830">
    <property type="entry name" value="GlycerAld_3-P_DH_AS"/>
</dbReference>
<evidence type="ECO:0000259" key="4">
    <source>
        <dbReference type="SMART" id="SM00846"/>
    </source>
</evidence>
<dbReference type="EC" id="1.2.1.12" evidence="5"/>
<dbReference type="GO" id="GO:0004365">
    <property type="term" value="F:glyceraldehyde-3-phosphate dehydrogenase (NAD+) (phosphorylating) activity"/>
    <property type="evidence" value="ECO:0007669"/>
    <property type="project" value="UniProtKB-EC"/>
</dbReference>
<dbReference type="SUPFAM" id="SSF51735">
    <property type="entry name" value="NAD(P)-binding Rossmann-fold domains"/>
    <property type="match status" value="1"/>
</dbReference>
<dbReference type="GO" id="GO:0006096">
    <property type="term" value="P:glycolytic process"/>
    <property type="evidence" value="ECO:0007669"/>
    <property type="project" value="TreeGrafter"/>
</dbReference>
<dbReference type="AlphaFoldDB" id="A0A4U9HWT6"/>
<dbReference type="Proteomes" id="UP000310719">
    <property type="component" value="Chromosome"/>
</dbReference>
<feature type="domain" description="Glyceraldehyde 3-phosphate dehydrogenase NAD(P) binding" evidence="4">
    <location>
        <begin position="1"/>
        <end position="93"/>
    </location>
</feature>
<evidence type="ECO:0000313" key="6">
    <source>
        <dbReference type="Proteomes" id="UP000310719"/>
    </source>
</evidence>
<protein>
    <submittedName>
        <fullName evidence="5">Glyceraldehyde-3-phosphate dehydrogenase</fullName>
        <ecNumber evidence="5">1.2.1.12</ecNumber>
    </submittedName>
</protein>
<proteinExistence type="inferred from homology"/>
<gene>
    <name evidence="5" type="primary">gap_2</name>
    <name evidence="5" type="ORF">NCTC13032_03771</name>
</gene>